<feature type="domain" description="Alcohol dehydrogenase-like C-terminal" evidence="6">
    <location>
        <begin position="186"/>
        <end position="306"/>
    </location>
</feature>
<evidence type="ECO:0000256" key="5">
    <source>
        <dbReference type="ARBA" id="ARBA00023027"/>
    </source>
</evidence>
<dbReference type="GO" id="GO:0046872">
    <property type="term" value="F:metal ion binding"/>
    <property type="evidence" value="ECO:0007669"/>
    <property type="project" value="UniProtKB-KW"/>
</dbReference>
<feature type="domain" description="Alcohol dehydrogenase-like N-terminal" evidence="7">
    <location>
        <begin position="25"/>
        <end position="144"/>
    </location>
</feature>
<evidence type="ECO:0000259" key="7">
    <source>
        <dbReference type="Pfam" id="PF08240"/>
    </source>
</evidence>
<dbReference type="Pfam" id="PF08240">
    <property type="entry name" value="ADH_N"/>
    <property type="match status" value="1"/>
</dbReference>
<dbReference type="PANTHER" id="PTHR42813">
    <property type="entry name" value="ZINC-TYPE ALCOHOL DEHYDROGENASE-LIKE"/>
    <property type="match status" value="1"/>
</dbReference>
<dbReference type="AlphaFoldDB" id="A0A100HN49"/>
<dbReference type="Gene3D" id="3.40.50.720">
    <property type="entry name" value="NAD(P)-binding Rossmann-like Domain"/>
    <property type="match status" value="1"/>
</dbReference>
<keyword evidence="5" id="KW-0520">NAD</keyword>
<evidence type="ECO:0000313" key="9">
    <source>
        <dbReference type="Proteomes" id="UP000056209"/>
    </source>
</evidence>
<reference evidence="9" key="1">
    <citation type="submission" date="2015-11" db="EMBL/GenBank/DDBJ databases">
        <title>Draft Genome Sequence of the Radioresistant Bacterium Deinococcus grandis, Isolated from Freshwater Fish in Japan.</title>
        <authorList>
            <person name="Satoh K."/>
            <person name="Onodera T."/>
            <person name="Omoso K."/>
            <person name="Takeda-Yano K."/>
            <person name="Katayama T."/>
            <person name="Oono Y."/>
            <person name="Narumi I."/>
        </authorList>
    </citation>
    <scope>NUCLEOTIDE SEQUENCE [LARGE SCALE GENOMIC DNA]</scope>
    <source>
        <strain evidence="9">ATCC 43672</strain>
    </source>
</reference>
<dbReference type="RefSeq" id="WP_058979840.1">
    <property type="nucleotide sequence ID" value="NZ_BCMS01000005.1"/>
</dbReference>
<sequence length="379" mass="41391">MKAVIYNGPRDIRVVDVADPQIEQPTDVLVKITSTNICGSDLHMYEGRTDIECGRVLGHENLGEVVEIGRAVYRIKVGDKVCLPFNIGCGFCRNCEKGLTGACLTVAPGQAGAAYGFADMGPFQGGQAQYLRVPFGDFNCLKLPEDAAEKEDDYVMLADIFPTGWHATRLANLMPGDSIAIYGAGPVGLMAAYSAMIQGARQVIVVDRHKDRLKLAEQIGAIAVNDAEHDPVEQIMELTNGRGTDKGCECVGWQCHDHGGQEIPNLTMNNLVKTTRATGQIGVVGVFVPQDPKSPDNLMKRGQIAFDIGNFFFKGLRMGSGQANVKAYNRELRDLIHADRAKPSFLVSHRLPLEQAPDAYKNFDNRTDGWTKVILKPNE</sequence>
<keyword evidence="3" id="KW-0479">Metal-binding</keyword>
<protein>
    <submittedName>
        <fullName evidence="8">Glutathione-independent formaldehyde dehydrogenase</fullName>
    </submittedName>
</protein>
<evidence type="ECO:0000256" key="1">
    <source>
        <dbReference type="ARBA" id="ARBA00001947"/>
    </source>
</evidence>
<evidence type="ECO:0000256" key="3">
    <source>
        <dbReference type="ARBA" id="ARBA00022723"/>
    </source>
</evidence>
<dbReference type="InterPro" id="IPR036291">
    <property type="entry name" value="NAD(P)-bd_dom_sf"/>
</dbReference>
<proteinExistence type="inferred from homology"/>
<dbReference type="InterPro" id="IPR011032">
    <property type="entry name" value="GroES-like_sf"/>
</dbReference>
<evidence type="ECO:0000313" key="8">
    <source>
        <dbReference type="EMBL" id="GAQ23753.1"/>
    </source>
</evidence>
<dbReference type="SUPFAM" id="SSF51735">
    <property type="entry name" value="NAD(P)-binding Rossmann-fold domains"/>
    <property type="match status" value="1"/>
</dbReference>
<dbReference type="CDD" id="cd08282">
    <property type="entry name" value="PFDH_like"/>
    <property type="match status" value="1"/>
</dbReference>
<comment type="cofactor">
    <cofactor evidence="1">
        <name>Zn(2+)</name>
        <dbReference type="ChEBI" id="CHEBI:29105"/>
    </cofactor>
</comment>
<dbReference type="Pfam" id="PF00107">
    <property type="entry name" value="ADH_zinc_N"/>
    <property type="match status" value="1"/>
</dbReference>
<dbReference type="OrthoDB" id="9769198at2"/>
<gene>
    <name evidence="8" type="ORF">DEIGR_330011</name>
</gene>
<dbReference type="SUPFAM" id="SSF50129">
    <property type="entry name" value="GroES-like"/>
    <property type="match status" value="1"/>
</dbReference>
<comment type="caution">
    <text evidence="8">The sequence shown here is derived from an EMBL/GenBank/DDBJ whole genome shotgun (WGS) entry which is preliminary data.</text>
</comment>
<dbReference type="InterPro" id="IPR013154">
    <property type="entry name" value="ADH-like_N"/>
</dbReference>
<evidence type="ECO:0000256" key="4">
    <source>
        <dbReference type="ARBA" id="ARBA00022833"/>
    </source>
</evidence>
<keyword evidence="9" id="KW-1185">Reference proteome</keyword>
<dbReference type="InterPro" id="IPR013149">
    <property type="entry name" value="ADH-like_C"/>
</dbReference>
<organism evidence="8 9">
    <name type="scientific">Deinococcus grandis</name>
    <dbReference type="NCBI Taxonomy" id="57498"/>
    <lineage>
        <taxon>Bacteria</taxon>
        <taxon>Thermotogati</taxon>
        <taxon>Deinococcota</taxon>
        <taxon>Deinococci</taxon>
        <taxon>Deinococcales</taxon>
        <taxon>Deinococcaceae</taxon>
        <taxon>Deinococcus</taxon>
    </lineage>
</organism>
<keyword evidence="4" id="KW-0862">Zinc</keyword>
<name>A0A100HN49_9DEIO</name>
<dbReference type="EMBL" id="BCMS01000005">
    <property type="protein sequence ID" value="GAQ23753.1"/>
    <property type="molecule type" value="Genomic_DNA"/>
</dbReference>
<dbReference type="Gene3D" id="3.90.180.10">
    <property type="entry name" value="Medium-chain alcohol dehydrogenases, catalytic domain"/>
    <property type="match status" value="1"/>
</dbReference>
<accession>A0A100HN49</accession>
<dbReference type="PANTHER" id="PTHR42813:SF3">
    <property type="entry name" value="GLUTATHIONE-INDEPENDENT FORMALDEHYDE DEHYDROGENASE"/>
    <property type="match status" value="1"/>
</dbReference>
<evidence type="ECO:0000256" key="2">
    <source>
        <dbReference type="ARBA" id="ARBA00008072"/>
    </source>
</evidence>
<evidence type="ECO:0000259" key="6">
    <source>
        <dbReference type="Pfam" id="PF00107"/>
    </source>
</evidence>
<comment type="similarity">
    <text evidence="2">Belongs to the zinc-containing alcohol dehydrogenase family.</text>
</comment>
<dbReference type="Proteomes" id="UP000056209">
    <property type="component" value="Unassembled WGS sequence"/>
</dbReference>